<comment type="caution">
    <text evidence="2">The sequence shown here is derived from an EMBL/GenBank/DDBJ whole genome shotgun (WGS) entry which is preliminary data.</text>
</comment>
<evidence type="ECO:0000313" key="2">
    <source>
        <dbReference type="EMBL" id="NOJ50970.1"/>
    </source>
</evidence>
<gene>
    <name evidence="1" type="ORF">HCN50_29150</name>
    <name evidence="2" type="ORF">HCN50_33100</name>
</gene>
<organism evidence="2 3">
    <name type="scientific">Bradyrhizobium archetypum</name>
    <dbReference type="NCBI Taxonomy" id="2721160"/>
    <lineage>
        <taxon>Bacteria</taxon>
        <taxon>Pseudomonadati</taxon>
        <taxon>Pseudomonadota</taxon>
        <taxon>Alphaproteobacteria</taxon>
        <taxon>Hyphomicrobiales</taxon>
        <taxon>Nitrobacteraceae</taxon>
        <taxon>Bradyrhizobium</taxon>
    </lineage>
</organism>
<evidence type="ECO:0000313" key="1">
    <source>
        <dbReference type="EMBL" id="NOJ50254.1"/>
    </source>
</evidence>
<evidence type="ECO:0000313" key="3">
    <source>
        <dbReference type="Proteomes" id="UP000528734"/>
    </source>
</evidence>
<feature type="non-terminal residue" evidence="2">
    <location>
        <position position="51"/>
    </location>
</feature>
<name>A0A7Y4M6E9_9BRAD</name>
<dbReference type="EMBL" id="JAAVLW010000032">
    <property type="protein sequence ID" value="NOJ50970.1"/>
    <property type="molecule type" value="Genomic_DNA"/>
</dbReference>
<dbReference type="Proteomes" id="UP000528734">
    <property type="component" value="Unassembled WGS sequence"/>
</dbReference>
<sequence length="51" mass="6025">MRFRFIEDRRADYPVMIMCDVLGVSPAGYYAWRSRPESQRSAANRELIDDI</sequence>
<keyword evidence="3" id="KW-1185">Reference proteome</keyword>
<dbReference type="EMBL" id="JAAVLW010000010">
    <property type="protein sequence ID" value="NOJ50254.1"/>
    <property type="molecule type" value="Genomic_DNA"/>
</dbReference>
<accession>A0A7Y4M6E9</accession>
<reference evidence="2 3" key="1">
    <citation type="submission" date="2020-03" db="EMBL/GenBank/DDBJ databases">
        <title>Bradyrhizobium diversity isolated from nodules of Muelleranthus trifoliolatus.</title>
        <authorList>
            <person name="Klepa M."/>
            <person name="Helene L."/>
            <person name="Hungria M."/>
        </authorList>
    </citation>
    <scope>NUCLEOTIDE SEQUENCE [LARGE SCALE GENOMIC DNA]</scope>
    <source>
        <strain evidence="2 3">WSM 1744</strain>
    </source>
</reference>
<dbReference type="AlphaFoldDB" id="A0A7Y4M6E9"/>
<proteinExistence type="predicted"/>
<protein>
    <submittedName>
        <fullName evidence="2">IS3 family transposase</fullName>
    </submittedName>
</protein>